<dbReference type="AlphaFoldDB" id="A0A0G1H289"/>
<dbReference type="Gene3D" id="3.30.70.60">
    <property type="match status" value="1"/>
</dbReference>
<reference evidence="1 2" key="1">
    <citation type="journal article" date="2015" name="Nature">
        <title>rRNA introns, odd ribosomes, and small enigmatic genomes across a large radiation of phyla.</title>
        <authorList>
            <person name="Brown C.T."/>
            <person name="Hug L.A."/>
            <person name="Thomas B.C."/>
            <person name="Sharon I."/>
            <person name="Castelle C.J."/>
            <person name="Singh A."/>
            <person name="Wilkins M.J."/>
            <person name="Williams K.H."/>
            <person name="Banfield J.F."/>
        </authorList>
    </citation>
    <scope>NUCLEOTIDE SEQUENCE [LARGE SCALE GENOMIC DNA]</scope>
</reference>
<proteinExistence type="predicted"/>
<evidence type="ECO:0000313" key="1">
    <source>
        <dbReference type="EMBL" id="KKT40960.1"/>
    </source>
</evidence>
<dbReference type="PATRIC" id="fig|1618647.3.peg.619"/>
<dbReference type="InterPro" id="IPR007445">
    <property type="entry name" value="PilO"/>
</dbReference>
<protein>
    <recommendedName>
        <fullName evidence="3">Pilus assembly protein, PilO</fullName>
    </recommendedName>
</protein>
<dbReference type="InterPro" id="IPR014717">
    <property type="entry name" value="Transl_elong_EF1B/ribsomal_bS6"/>
</dbReference>
<dbReference type="Pfam" id="PF04350">
    <property type="entry name" value="PilO"/>
    <property type="match status" value="1"/>
</dbReference>
<dbReference type="STRING" id="1618647.UW30_C0015G0031"/>
<dbReference type="GO" id="GO:0043683">
    <property type="term" value="P:type IV pilus assembly"/>
    <property type="evidence" value="ECO:0007669"/>
    <property type="project" value="InterPro"/>
</dbReference>
<dbReference type="Proteomes" id="UP000034736">
    <property type="component" value="Unassembled WGS sequence"/>
</dbReference>
<accession>A0A0G1H289</accession>
<comment type="caution">
    <text evidence="1">The sequence shown here is derived from an EMBL/GenBank/DDBJ whole genome shotgun (WGS) entry which is preliminary data.</text>
</comment>
<dbReference type="EMBL" id="LCHU01000015">
    <property type="protein sequence ID" value="KKT40960.1"/>
    <property type="molecule type" value="Genomic_DNA"/>
</dbReference>
<gene>
    <name evidence="1" type="ORF">UW30_C0015G0031</name>
</gene>
<organism evidence="1 2">
    <name type="scientific">Candidatus Giovannonibacteria bacterium GW2011_GWA2_44_13b</name>
    <dbReference type="NCBI Taxonomy" id="1618647"/>
    <lineage>
        <taxon>Bacteria</taxon>
        <taxon>Candidatus Giovannoniibacteriota</taxon>
    </lineage>
</organism>
<evidence type="ECO:0000313" key="2">
    <source>
        <dbReference type="Proteomes" id="UP000034736"/>
    </source>
</evidence>
<sequence length="183" mass="19773">MKALISIIFAAAAVALVFMVARPLWDNILSLRAESAVISDNLARLQEVETLRDDLIAARNSISKSDLARLEKLLPPKANTEDLLASFETLTRARGIALKSINFSAEVSSQQLAPATQAATGGVKPPTQVSYGLSVTGSYEAFRSLLDAMEKNLRLIDMSEISFVSSDGGALTYSLKAKSYYQK</sequence>
<evidence type="ECO:0008006" key="3">
    <source>
        <dbReference type="Google" id="ProtNLM"/>
    </source>
</evidence>
<name>A0A0G1H289_9BACT</name>
<dbReference type="GO" id="GO:0043107">
    <property type="term" value="P:type IV pilus-dependent motility"/>
    <property type="evidence" value="ECO:0007669"/>
    <property type="project" value="InterPro"/>
</dbReference>